<proteinExistence type="predicted"/>
<dbReference type="EMBL" id="SOZJ01000009">
    <property type="protein sequence ID" value="TGJ62765.1"/>
    <property type="molecule type" value="Genomic_DNA"/>
</dbReference>
<evidence type="ECO:0000313" key="1">
    <source>
        <dbReference type="EMBL" id="TGJ62765.1"/>
    </source>
</evidence>
<organism evidence="1 2">
    <name type="scientific">Orbilia oligospora</name>
    <name type="common">Nematode-trapping fungus</name>
    <name type="synonym">Arthrobotrys oligospora</name>
    <dbReference type="NCBI Taxonomy" id="2813651"/>
    <lineage>
        <taxon>Eukaryota</taxon>
        <taxon>Fungi</taxon>
        <taxon>Dikarya</taxon>
        <taxon>Ascomycota</taxon>
        <taxon>Pezizomycotina</taxon>
        <taxon>Orbiliomycetes</taxon>
        <taxon>Orbiliales</taxon>
        <taxon>Orbiliaceae</taxon>
        <taxon>Orbilia</taxon>
    </lineage>
</organism>
<sequence length="111" mass="12689">MMPTPKLRHYESQLHLESTIRSNLDVQMSVNAAALSQLNYKRNREAREAYHVLYPLLKPHHPSYPSTYSDAVGILHPDIFPKSVAKFVEMTGKKNSLVYNTRQASPPPKNE</sequence>
<evidence type="ECO:0000313" key="2">
    <source>
        <dbReference type="Proteomes" id="UP000297595"/>
    </source>
</evidence>
<protein>
    <submittedName>
        <fullName evidence="1">Uncharacterized protein</fullName>
    </submittedName>
</protein>
<name>A0A8H2DJB6_ORBOL</name>
<comment type="caution">
    <text evidence="1">The sequence shown here is derived from an EMBL/GenBank/DDBJ whole genome shotgun (WGS) entry which is preliminary data.</text>
</comment>
<accession>A0A8H2DJB6</accession>
<dbReference type="AlphaFoldDB" id="A0A8H2DJB6"/>
<gene>
    <name evidence="1" type="ORF">EYR41_011947</name>
</gene>
<reference evidence="1 2" key="1">
    <citation type="submission" date="2019-03" db="EMBL/GenBank/DDBJ databases">
        <title>Nematode-trapping fungi genome.</title>
        <authorList>
            <person name="Vidal-Diez De Ulzurrun G."/>
        </authorList>
    </citation>
    <scope>NUCLEOTIDE SEQUENCE [LARGE SCALE GENOMIC DNA]</scope>
    <source>
        <strain evidence="1 2">TWF154</strain>
    </source>
</reference>
<dbReference type="Proteomes" id="UP000297595">
    <property type="component" value="Unassembled WGS sequence"/>
</dbReference>